<dbReference type="AlphaFoldDB" id="A0A2T0JYR0"/>
<dbReference type="Pfam" id="PF20680">
    <property type="entry name" value="DUF6817"/>
    <property type="match status" value="1"/>
</dbReference>
<organism evidence="2 3">
    <name type="scientific">Actinoplanes italicus</name>
    <dbReference type="NCBI Taxonomy" id="113567"/>
    <lineage>
        <taxon>Bacteria</taxon>
        <taxon>Bacillati</taxon>
        <taxon>Actinomycetota</taxon>
        <taxon>Actinomycetes</taxon>
        <taxon>Micromonosporales</taxon>
        <taxon>Micromonosporaceae</taxon>
        <taxon>Actinoplanes</taxon>
    </lineage>
</organism>
<protein>
    <recommendedName>
        <fullName evidence="1">DUF6817 domain-containing protein</fullName>
    </recommendedName>
</protein>
<sequence>MSVDAEVRAWLRERGTETVKHPGGTLYAHLCRVQQRLAALGHDQHVQFAGLTHAAYGTDGFDLALLFWRERETLRDLVGPHAEELVYLYAACDRDRSWPDLAATHQITDRFTGTVVRLADWQLTPFVDLSTVNELDVLEHDPSLLAEHRDYFTDLFTAWAPITSPAVSTEIRRVLAQ</sequence>
<evidence type="ECO:0000313" key="2">
    <source>
        <dbReference type="EMBL" id="PRX14668.1"/>
    </source>
</evidence>
<dbReference type="RefSeq" id="WP_106328372.1">
    <property type="nucleotide sequence ID" value="NZ_BOMO01000136.1"/>
</dbReference>
<proteinExistence type="predicted"/>
<dbReference type="EMBL" id="PVMZ01000023">
    <property type="protein sequence ID" value="PRX14668.1"/>
    <property type="molecule type" value="Genomic_DNA"/>
</dbReference>
<comment type="caution">
    <text evidence="2">The sequence shown here is derived from an EMBL/GenBank/DDBJ whole genome shotgun (WGS) entry which is preliminary data.</text>
</comment>
<dbReference type="InterPro" id="IPR049202">
    <property type="entry name" value="DUF6817"/>
</dbReference>
<gene>
    <name evidence="2" type="ORF">CLV67_12352</name>
</gene>
<dbReference type="OrthoDB" id="333547at2"/>
<keyword evidence="3" id="KW-1185">Reference proteome</keyword>
<reference evidence="2 3" key="1">
    <citation type="submission" date="2018-03" db="EMBL/GenBank/DDBJ databases">
        <title>Genomic Encyclopedia of Archaeal and Bacterial Type Strains, Phase II (KMG-II): from individual species to whole genera.</title>
        <authorList>
            <person name="Goeker M."/>
        </authorList>
    </citation>
    <scope>NUCLEOTIDE SEQUENCE [LARGE SCALE GENOMIC DNA]</scope>
    <source>
        <strain evidence="2 3">DSM 43146</strain>
    </source>
</reference>
<name>A0A2T0JYR0_9ACTN</name>
<accession>A0A2T0JYR0</accession>
<evidence type="ECO:0000313" key="3">
    <source>
        <dbReference type="Proteomes" id="UP000239415"/>
    </source>
</evidence>
<evidence type="ECO:0000259" key="1">
    <source>
        <dbReference type="Pfam" id="PF20680"/>
    </source>
</evidence>
<dbReference type="Proteomes" id="UP000239415">
    <property type="component" value="Unassembled WGS sequence"/>
</dbReference>
<feature type="domain" description="DUF6817" evidence="1">
    <location>
        <begin position="10"/>
        <end position="94"/>
    </location>
</feature>